<evidence type="ECO:0000313" key="3">
    <source>
        <dbReference type="EMBL" id="ABN06485.1"/>
    </source>
</evidence>
<dbReference type="CDD" id="cd00293">
    <property type="entry name" value="USP-like"/>
    <property type="match status" value="1"/>
</dbReference>
<proteinExistence type="inferred from homology"/>
<dbReference type="InterPro" id="IPR006015">
    <property type="entry name" value="Universal_stress_UspA"/>
</dbReference>
<evidence type="ECO:0000259" key="2">
    <source>
        <dbReference type="Pfam" id="PF00582"/>
    </source>
</evidence>
<dbReference type="RefSeq" id="WP_011832686.1">
    <property type="nucleotide sequence ID" value="NC_008942.1"/>
</dbReference>
<dbReference type="SUPFAM" id="SSF52402">
    <property type="entry name" value="Adenine nucleotide alpha hydrolases-like"/>
    <property type="match status" value="1"/>
</dbReference>
<organism evidence="3 4">
    <name type="scientific">Methanocorpusculum labreanum (strain ATCC 43576 / DSM 4855 / Z)</name>
    <dbReference type="NCBI Taxonomy" id="410358"/>
    <lineage>
        <taxon>Archaea</taxon>
        <taxon>Methanobacteriati</taxon>
        <taxon>Methanobacteriota</taxon>
        <taxon>Stenosarchaea group</taxon>
        <taxon>Methanomicrobia</taxon>
        <taxon>Methanomicrobiales</taxon>
        <taxon>Methanocorpusculaceae</taxon>
        <taxon>Methanocorpusculum</taxon>
    </lineage>
</organism>
<sequence length="142" mass="15502">MFTKILVAIDGSDISKSAFNKAIELAKMSKAELHAIYVIESGMISPGPVDASWELIYQRFEKEGRDIMEELVEDASKKGVIVTPHLEAGHAGDTIINMASELECDLIVVGSRGKSKLDRLLIGSVSSHIITYAKTNTLIIKK</sequence>
<dbReference type="InterPro" id="IPR014729">
    <property type="entry name" value="Rossmann-like_a/b/a_fold"/>
</dbReference>
<protein>
    <submittedName>
        <fullName evidence="3">UspA domain protein</fullName>
    </submittedName>
</protein>
<keyword evidence="4" id="KW-1185">Reference proteome</keyword>
<comment type="similarity">
    <text evidence="1">Belongs to the universal stress protein A family.</text>
</comment>
<dbReference type="HOGENOM" id="CLU_049301_16_0_2"/>
<dbReference type="KEGG" id="mla:Mlab_0309"/>
<dbReference type="PANTHER" id="PTHR46268:SF6">
    <property type="entry name" value="UNIVERSAL STRESS PROTEIN UP12"/>
    <property type="match status" value="1"/>
</dbReference>
<feature type="domain" description="UspA" evidence="2">
    <location>
        <begin position="1"/>
        <end position="141"/>
    </location>
</feature>
<dbReference type="Proteomes" id="UP000000365">
    <property type="component" value="Chromosome"/>
</dbReference>
<dbReference type="OrthoDB" id="105697at2157"/>
<dbReference type="STRING" id="410358.Mlab_0309"/>
<reference evidence="3 4" key="1">
    <citation type="journal article" date="2009" name="Stand. Genomic Sci.">
        <title>Complete genome sequence of Methanocorpusculum labreanum type strain Z.</title>
        <authorList>
            <person name="Anderson I.J."/>
            <person name="Sieprawska-Lupa M."/>
            <person name="Goltsman E."/>
            <person name="Lapidus A."/>
            <person name="Copeland A."/>
            <person name="Glavina Del Rio T."/>
            <person name="Tice H."/>
            <person name="Dalin E."/>
            <person name="Barry K."/>
            <person name="Pitluck S."/>
            <person name="Hauser L."/>
            <person name="Land M."/>
            <person name="Lucas S."/>
            <person name="Richardson P."/>
            <person name="Whitman W.B."/>
            <person name="Kyrpides N.C."/>
        </authorList>
    </citation>
    <scope>NUCLEOTIDE SEQUENCE [LARGE SCALE GENOMIC DNA]</scope>
    <source>
        <strain evidence="4">ATCC 43576 / DSM 4855 / Z</strain>
    </source>
</reference>
<dbReference type="PRINTS" id="PR01438">
    <property type="entry name" value="UNVRSLSTRESS"/>
</dbReference>
<gene>
    <name evidence="3" type="ordered locus">Mlab_0309</name>
</gene>
<dbReference type="PANTHER" id="PTHR46268">
    <property type="entry name" value="STRESS RESPONSE PROTEIN NHAX"/>
    <property type="match status" value="1"/>
</dbReference>
<dbReference type="AlphaFoldDB" id="A2SQ79"/>
<accession>A2SQ79</accession>
<dbReference type="Pfam" id="PF00582">
    <property type="entry name" value="Usp"/>
    <property type="match status" value="1"/>
</dbReference>
<dbReference type="InterPro" id="IPR006016">
    <property type="entry name" value="UspA"/>
</dbReference>
<dbReference type="PIRSF" id="PIRSF006276">
    <property type="entry name" value="UspA"/>
    <property type="match status" value="1"/>
</dbReference>
<dbReference type="EMBL" id="CP000559">
    <property type="protein sequence ID" value="ABN06485.1"/>
    <property type="molecule type" value="Genomic_DNA"/>
</dbReference>
<evidence type="ECO:0000256" key="1">
    <source>
        <dbReference type="ARBA" id="ARBA00008791"/>
    </source>
</evidence>
<dbReference type="eggNOG" id="arCOG02053">
    <property type="taxonomic scope" value="Archaea"/>
</dbReference>
<dbReference type="Gene3D" id="3.40.50.620">
    <property type="entry name" value="HUPs"/>
    <property type="match status" value="1"/>
</dbReference>
<name>A2SQ79_METLZ</name>
<dbReference type="GeneID" id="4795256"/>
<evidence type="ECO:0000313" key="4">
    <source>
        <dbReference type="Proteomes" id="UP000000365"/>
    </source>
</evidence>